<dbReference type="GO" id="GO:0010417">
    <property type="term" value="P:glucuronoxylan biosynthetic process"/>
    <property type="evidence" value="ECO:0007669"/>
    <property type="project" value="TreeGrafter"/>
</dbReference>
<dbReference type="AlphaFoldDB" id="A0A9E7KYN2"/>
<evidence type="ECO:0000256" key="13">
    <source>
        <dbReference type="RuleBase" id="RU363127"/>
    </source>
</evidence>
<dbReference type="PANTHER" id="PTHR10896">
    <property type="entry name" value="GALACTOSYLGALACTOSYLXYLOSYLPROTEIN 3-BETA-GLUCURONOSYLTRANSFERASE BETA-1,3-GLUCURONYLTRANSFERASE"/>
    <property type="match status" value="1"/>
</dbReference>
<keyword evidence="9" id="KW-0472">Membrane</keyword>
<dbReference type="GO" id="GO:0071555">
    <property type="term" value="P:cell wall organization"/>
    <property type="evidence" value="ECO:0007669"/>
    <property type="project" value="UniProtKB-KW"/>
</dbReference>
<evidence type="ECO:0000256" key="3">
    <source>
        <dbReference type="ARBA" id="ARBA00022676"/>
    </source>
</evidence>
<keyword evidence="4 13" id="KW-0808">Transferase</keyword>
<evidence type="ECO:0000256" key="4">
    <source>
        <dbReference type="ARBA" id="ARBA00022679"/>
    </source>
</evidence>
<evidence type="ECO:0000256" key="11">
    <source>
        <dbReference type="ARBA" id="ARBA00023316"/>
    </source>
</evidence>
<organism evidence="14 15">
    <name type="scientific">Musa troglodytarum</name>
    <name type="common">fe'i banana</name>
    <dbReference type="NCBI Taxonomy" id="320322"/>
    <lineage>
        <taxon>Eukaryota</taxon>
        <taxon>Viridiplantae</taxon>
        <taxon>Streptophyta</taxon>
        <taxon>Embryophyta</taxon>
        <taxon>Tracheophyta</taxon>
        <taxon>Spermatophyta</taxon>
        <taxon>Magnoliopsida</taxon>
        <taxon>Liliopsida</taxon>
        <taxon>Zingiberales</taxon>
        <taxon>Musaceae</taxon>
        <taxon>Musa</taxon>
    </lineage>
</organism>
<name>A0A9E7KYN2_9LILI</name>
<reference evidence="14" key="1">
    <citation type="submission" date="2022-05" db="EMBL/GenBank/DDBJ databases">
        <title>The Musa troglodytarum L. genome provides insights into the mechanism of non-climacteric behaviour and enrichment of carotenoids.</title>
        <authorList>
            <person name="Wang J."/>
        </authorList>
    </citation>
    <scope>NUCLEOTIDE SEQUENCE</scope>
    <source>
        <tissue evidence="14">Leaf</tissue>
    </source>
</reference>
<evidence type="ECO:0000256" key="8">
    <source>
        <dbReference type="ARBA" id="ARBA00023034"/>
    </source>
</evidence>
<evidence type="ECO:0000256" key="10">
    <source>
        <dbReference type="ARBA" id="ARBA00023180"/>
    </source>
</evidence>
<dbReference type="EMBL" id="CP097510">
    <property type="protein sequence ID" value="URE31759.1"/>
    <property type="molecule type" value="Genomic_DNA"/>
</dbReference>
<proteinExistence type="inferred from homology"/>
<comment type="function">
    <text evidence="13">Involved in the synthesis of glucuronoxylan hemicellulose in secondary cell walls.</text>
</comment>
<comment type="similarity">
    <text evidence="2 13">Belongs to the glycosyltransferase 43 family.</text>
</comment>
<keyword evidence="8 13" id="KW-0333">Golgi apparatus</keyword>
<dbReference type="InterPro" id="IPR029044">
    <property type="entry name" value="Nucleotide-diphossugar_trans"/>
</dbReference>
<evidence type="ECO:0000256" key="1">
    <source>
        <dbReference type="ARBA" id="ARBA00004323"/>
    </source>
</evidence>
<dbReference type="GO" id="GO:0009834">
    <property type="term" value="P:plant-type secondary cell wall biogenesis"/>
    <property type="evidence" value="ECO:0007669"/>
    <property type="project" value="TreeGrafter"/>
</dbReference>
<dbReference type="PANTHER" id="PTHR10896:SF59">
    <property type="entry name" value="BETA-1,4-XYLOSYLTRANSFERASE IRX9"/>
    <property type="match status" value="1"/>
</dbReference>
<dbReference type="GO" id="GO:0000139">
    <property type="term" value="C:Golgi membrane"/>
    <property type="evidence" value="ECO:0007669"/>
    <property type="project" value="UniProtKB-SubCell"/>
</dbReference>
<dbReference type="Gene3D" id="3.90.550.10">
    <property type="entry name" value="Spore Coat Polysaccharide Biosynthesis Protein SpsA, Chain A"/>
    <property type="match status" value="1"/>
</dbReference>
<dbReference type="OrthoDB" id="675023at2759"/>
<keyword evidence="5" id="KW-0812">Transmembrane</keyword>
<dbReference type="GO" id="GO:0015018">
    <property type="term" value="F:galactosylgalactosylxylosylprotein 3-beta-glucuronosyltransferase activity"/>
    <property type="evidence" value="ECO:0007669"/>
    <property type="project" value="InterPro"/>
</dbReference>
<feature type="site" description="Interaction with galactose moiety of substrate glycoprotein" evidence="12">
    <location>
        <position position="273"/>
    </location>
</feature>
<sequence length="393" mass="43012">MGSLDRSKKRTKLWKKALLHFALCFLTGFFTGFAPTSTASLFSRHDASVRPATADSFNRSLMAEMPAGTPAASERLGPATADSPVNRSLMVETPAETPAASERLGPATADSSVNRSLMVETPAETPAASERLELGSERQLIVVTTTRSGDRLQGALLRRLADTLKLVPPPLLWVVVQARAASPETAEVLRRTGVVYRHLTFDANFTDPAAEADHQVNVALSHVEYHRLTGIVHFAGASNVYDLRFFQEMRQIDGFGAWPVALVSANRKRVVVEGPICSSSKVVGWLFKDLANDKIGLGNLLTDADMKAKPPRINISGFGFNSSILWDPERWGRATSVPDTSQDSIKFVREVLLEDETKLKGIPADCSKIMLWHLHIPRATSLPSHHQIQNASR</sequence>
<dbReference type="FunFam" id="3.90.550.10:FF:000084">
    <property type="entry name" value="Glycosyltransferases"/>
    <property type="match status" value="1"/>
</dbReference>
<keyword evidence="6 13" id="KW-0735">Signal-anchor</keyword>
<protein>
    <recommendedName>
        <fullName evidence="13">Glycosyltransferases</fullName>
        <ecNumber evidence="13">2.4.-.-</ecNumber>
    </recommendedName>
</protein>
<keyword evidence="10" id="KW-0325">Glycoprotein</keyword>
<evidence type="ECO:0000256" key="9">
    <source>
        <dbReference type="ARBA" id="ARBA00023136"/>
    </source>
</evidence>
<dbReference type="Pfam" id="PF03360">
    <property type="entry name" value="Glyco_transf_43"/>
    <property type="match status" value="1"/>
</dbReference>
<evidence type="ECO:0000256" key="12">
    <source>
        <dbReference type="PIRSR" id="PIRSR605027-4"/>
    </source>
</evidence>
<gene>
    <name evidence="14" type="ORF">MUK42_35526</name>
</gene>
<evidence type="ECO:0000313" key="15">
    <source>
        <dbReference type="Proteomes" id="UP001055439"/>
    </source>
</evidence>
<keyword evidence="7" id="KW-1133">Transmembrane helix</keyword>
<evidence type="ECO:0000256" key="6">
    <source>
        <dbReference type="ARBA" id="ARBA00022968"/>
    </source>
</evidence>
<comment type="subcellular location">
    <subcellularLocation>
        <location evidence="1 13">Golgi apparatus membrane</location>
        <topology evidence="1 13">Single-pass type II membrane protein</topology>
    </subcellularLocation>
</comment>
<dbReference type="SUPFAM" id="SSF53448">
    <property type="entry name" value="Nucleotide-diphospho-sugar transferases"/>
    <property type="match status" value="1"/>
</dbReference>
<evidence type="ECO:0000256" key="7">
    <source>
        <dbReference type="ARBA" id="ARBA00022989"/>
    </source>
</evidence>
<accession>A0A9E7KYN2</accession>
<dbReference type="GO" id="GO:0042285">
    <property type="term" value="F:xylosyltransferase activity"/>
    <property type="evidence" value="ECO:0007669"/>
    <property type="project" value="TreeGrafter"/>
</dbReference>
<evidence type="ECO:0000313" key="14">
    <source>
        <dbReference type="EMBL" id="URE31759.1"/>
    </source>
</evidence>
<evidence type="ECO:0000256" key="2">
    <source>
        <dbReference type="ARBA" id="ARBA00007706"/>
    </source>
</evidence>
<dbReference type="EC" id="2.4.-.-" evidence="13"/>
<evidence type="ECO:0000256" key="5">
    <source>
        <dbReference type="ARBA" id="ARBA00022692"/>
    </source>
</evidence>
<keyword evidence="11 13" id="KW-0961">Cell wall biogenesis/degradation</keyword>
<dbReference type="Proteomes" id="UP001055439">
    <property type="component" value="Chromosome 8"/>
</dbReference>
<keyword evidence="3" id="KW-0328">Glycosyltransferase</keyword>
<keyword evidence="15" id="KW-1185">Reference proteome</keyword>
<dbReference type="InterPro" id="IPR005027">
    <property type="entry name" value="Glyco_trans_43"/>
</dbReference>